<organism evidence="1">
    <name type="scientific">marine metagenome</name>
    <dbReference type="NCBI Taxonomy" id="408172"/>
    <lineage>
        <taxon>unclassified sequences</taxon>
        <taxon>metagenomes</taxon>
        <taxon>ecological metagenomes</taxon>
    </lineage>
</organism>
<reference evidence="1" key="1">
    <citation type="submission" date="2018-05" db="EMBL/GenBank/DDBJ databases">
        <authorList>
            <person name="Lanie J.A."/>
            <person name="Ng W.-L."/>
            <person name="Kazmierczak K.M."/>
            <person name="Andrzejewski T.M."/>
            <person name="Davidsen T.M."/>
            <person name="Wayne K.J."/>
            <person name="Tettelin H."/>
            <person name="Glass J.I."/>
            <person name="Rusch D."/>
            <person name="Podicherti R."/>
            <person name="Tsui H.-C.T."/>
            <person name="Winkler M.E."/>
        </authorList>
    </citation>
    <scope>NUCLEOTIDE SEQUENCE</scope>
</reference>
<dbReference type="AlphaFoldDB" id="A0A381QGU8"/>
<accession>A0A381QGU8</accession>
<sequence length="73" mass="8391">MGNWLFLTVATLVVVIVFRMKKPPDEKLDPPSNFVMFFNPLQGEGDLFIGGVFVVYFSSRVFLELFQTLRAIF</sequence>
<name>A0A381QGU8_9ZZZZ</name>
<protein>
    <submittedName>
        <fullName evidence="1">Uncharacterized protein</fullName>
    </submittedName>
</protein>
<proteinExistence type="predicted"/>
<dbReference type="EMBL" id="UINC01001323">
    <property type="protein sequence ID" value="SUZ77609.1"/>
    <property type="molecule type" value="Genomic_DNA"/>
</dbReference>
<gene>
    <name evidence="1" type="ORF">METZ01_LOCUS30463</name>
</gene>
<evidence type="ECO:0000313" key="1">
    <source>
        <dbReference type="EMBL" id="SUZ77609.1"/>
    </source>
</evidence>